<dbReference type="KEGG" id="msr:AU15_09805"/>
<proteinExistence type="inferred from homology"/>
<dbReference type="PANTHER" id="PTHR43390:SF1">
    <property type="entry name" value="CHLOROPLAST PROCESSING PEPTIDASE"/>
    <property type="match status" value="1"/>
</dbReference>
<keyword evidence="7" id="KW-0812">Transmembrane</keyword>
<evidence type="ECO:0000256" key="4">
    <source>
        <dbReference type="ARBA" id="ARBA00022801"/>
    </source>
</evidence>
<evidence type="ECO:0000256" key="2">
    <source>
        <dbReference type="ARBA" id="ARBA00019232"/>
    </source>
</evidence>
<feature type="transmembrane region" description="Helical" evidence="7">
    <location>
        <begin position="55"/>
        <end position="74"/>
    </location>
</feature>
<dbReference type="CDD" id="cd06530">
    <property type="entry name" value="S26_SPase_I"/>
    <property type="match status" value="1"/>
</dbReference>
<evidence type="ECO:0000256" key="7">
    <source>
        <dbReference type="SAM" id="Phobius"/>
    </source>
</evidence>
<keyword evidence="7" id="KW-0472">Membrane</keyword>
<accession>A0A1I4IFG2</accession>
<name>W5YZ32_9GAMM</name>
<dbReference type="GO" id="GO:0016020">
    <property type="term" value="C:membrane"/>
    <property type="evidence" value="ECO:0007669"/>
    <property type="project" value="InterPro"/>
</dbReference>
<gene>
    <name evidence="9" type="ORF">AU15_09805</name>
    <name evidence="10" type="ORF">SAMN04487868_103257</name>
</gene>
<feature type="active site" evidence="6">
    <location>
        <position position="167"/>
    </location>
</feature>
<keyword evidence="4" id="KW-0378">Hydrolase</keyword>
<dbReference type="Pfam" id="PF10502">
    <property type="entry name" value="Peptidase_S26"/>
    <property type="match status" value="2"/>
</dbReference>
<reference evidence="10 12" key="2">
    <citation type="submission" date="2016-10" db="EMBL/GenBank/DDBJ databases">
        <authorList>
            <person name="Varghese N."/>
            <person name="Submissions S."/>
        </authorList>
    </citation>
    <scope>NUCLEOTIDE SEQUENCE [LARGE SCALE GENOMIC DNA]</scope>
    <source>
        <strain evidence="10 12">DSM 26291</strain>
    </source>
</reference>
<accession>W5YZ32</accession>
<reference evidence="9 11" key="1">
    <citation type="journal article" date="2014" name="Genome Announc.">
        <title>Draft Genome Sequences of Marinobacter similis A3d10T and Marinobacter salarius R9SW1T.</title>
        <authorList>
            <person name="Ivanova E.P."/>
            <person name="Ng H.J."/>
            <person name="Webb H.K."/>
            <person name="Feng G."/>
            <person name="Oshima K."/>
            <person name="Hattori M."/>
            <person name="Ohkuma M."/>
            <person name="Sergeev A.F."/>
            <person name="Mikhailov V.V."/>
            <person name="Crawford R.J."/>
            <person name="Sawabe T."/>
        </authorList>
    </citation>
    <scope>NUCLEOTIDE SEQUENCE [LARGE SCALE GENOMIC DNA]</scope>
    <source>
        <strain evidence="11">A3d10 and R9SW1</strain>
        <strain evidence="9">R9SW1</strain>
    </source>
</reference>
<keyword evidence="12" id="KW-1185">Reference proteome</keyword>
<dbReference type="HOGENOM" id="CLU_1151154_0_0_6"/>
<dbReference type="RefSeq" id="WP_052479449.1">
    <property type="nucleotide sequence ID" value="NZ_FOTV01000003.1"/>
</dbReference>
<feature type="transmembrane region" description="Helical" evidence="7">
    <location>
        <begin position="30"/>
        <end position="49"/>
    </location>
</feature>
<dbReference type="InterPro" id="IPR000223">
    <property type="entry name" value="Pept_S26A_signal_pept_1"/>
</dbReference>
<evidence type="ECO:0000313" key="11">
    <source>
        <dbReference type="Proteomes" id="UP000035081"/>
    </source>
</evidence>
<dbReference type="PANTHER" id="PTHR43390">
    <property type="entry name" value="SIGNAL PEPTIDASE I"/>
    <property type="match status" value="1"/>
</dbReference>
<keyword evidence="3" id="KW-0645">Protease</keyword>
<dbReference type="PROSITE" id="PS00501">
    <property type="entry name" value="SPASE_I_1"/>
    <property type="match status" value="1"/>
</dbReference>
<evidence type="ECO:0000259" key="8">
    <source>
        <dbReference type="Pfam" id="PF10502"/>
    </source>
</evidence>
<evidence type="ECO:0000256" key="5">
    <source>
        <dbReference type="ARBA" id="ARBA00029906"/>
    </source>
</evidence>
<dbReference type="PRINTS" id="PR00727">
    <property type="entry name" value="LEADERPTASE"/>
</dbReference>
<evidence type="ECO:0000313" key="10">
    <source>
        <dbReference type="EMBL" id="SFL53102.1"/>
    </source>
</evidence>
<dbReference type="InterPro" id="IPR019756">
    <property type="entry name" value="Pept_S26A_signal_pept_1_Ser-AS"/>
</dbReference>
<protein>
    <recommendedName>
        <fullName evidence="2">Signal peptidase I</fullName>
    </recommendedName>
    <alternativeName>
        <fullName evidence="5">Leader peptidase I</fullName>
    </alternativeName>
</protein>
<evidence type="ECO:0000313" key="12">
    <source>
        <dbReference type="Proteomes" id="UP000199211"/>
    </source>
</evidence>
<dbReference type="GO" id="GO:0004252">
    <property type="term" value="F:serine-type endopeptidase activity"/>
    <property type="evidence" value="ECO:0007669"/>
    <property type="project" value="InterPro"/>
</dbReference>
<dbReference type="GO" id="GO:0006465">
    <property type="term" value="P:signal peptide processing"/>
    <property type="evidence" value="ECO:0007669"/>
    <property type="project" value="InterPro"/>
</dbReference>
<evidence type="ECO:0000256" key="6">
    <source>
        <dbReference type="PIRSR" id="PIRSR600223-1"/>
    </source>
</evidence>
<feature type="transmembrane region" description="Helical" evidence="7">
    <location>
        <begin position="86"/>
        <end position="107"/>
    </location>
</feature>
<feature type="domain" description="Peptidase S26" evidence="8">
    <location>
        <begin position="115"/>
        <end position="169"/>
    </location>
</feature>
<dbReference type="Proteomes" id="UP000035081">
    <property type="component" value="Chromosome"/>
</dbReference>
<feature type="active site" evidence="6">
    <location>
        <position position="125"/>
    </location>
</feature>
<dbReference type="Proteomes" id="UP000199211">
    <property type="component" value="Unassembled WGS sequence"/>
</dbReference>
<comment type="similarity">
    <text evidence="1">Belongs to the peptidase S26 family.</text>
</comment>
<sequence length="233" mass="26592">MRLFFWISTLVNLTIPGTGFALIGAYRHAVATHCLFVLSVVMVCWSRWIFEPEGWLALLLLFLVLHTVSIYHLLSVMKHRTPGWRWRNIGIALAFVSVVLGAVYYGFMTKDRWLGLHIFYVPSQSMQPTLMPGDFILIDTWAYGNAAPEYGDIAVFTRASRPEYLVKRVSQAPNKTEVATDHYYMTGDNPSHSTDSRQFGTIPRDRLIGPARMVLFALDRQLKPVAGRWLIEL</sequence>
<dbReference type="InterPro" id="IPR019533">
    <property type="entry name" value="Peptidase_S26"/>
</dbReference>
<dbReference type="InterPro" id="IPR036286">
    <property type="entry name" value="LexA/Signal_pep-like_sf"/>
</dbReference>
<feature type="transmembrane region" description="Helical" evidence="7">
    <location>
        <begin position="6"/>
        <end position="23"/>
    </location>
</feature>
<dbReference type="AlphaFoldDB" id="W5YZ32"/>
<dbReference type="Gene3D" id="2.10.109.10">
    <property type="entry name" value="Umud Fragment, subunit A"/>
    <property type="match status" value="1"/>
</dbReference>
<evidence type="ECO:0000313" key="9">
    <source>
        <dbReference type="EMBL" id="AHI31498.1"/>
    </source>
</evidence>
<dbReference type="EMBL" id="CP007152">
    <property type="protein sequence ID" value="AHI31498.1"/>
    <property type="molecule type" value="Genomic_DNA"/>
</dbReference>
<organism evidence="9 11">
    <name type="scientific">Marinobacter salarius</name>
    <dbReference type="NCBI Taxonomy" id="1420917"/>
    <lineage>
        <taxon>Bacteria</taxon>
        <taxon>Pseudomonadati</taxon>
        <taxon>Pseudomonadota</taxon>
        <taxon>Gammaproteobacteria</taxon>
        <taxon>Pseudomonadales</taxon>
        <taxon>Marinobacteraceae</taxon>
        <taxon>Marinobacter</taxon>
    </lineage>
</organism>
<evidence type="ECO:0000256" key="3">
    <source>
        <dbReference type="ARBA" id="ARBA00022670"/>
    </source>
</evidence>
<feature type="domain" description="Peptidase S26" evidence="8">
    <location>
        <begin position="174"/>
        <end position="215"/>
    </location>
</feature>
<dbReference type="SUPFAM" id="SSF51306">
    <property type="entry name" value="LexA/Signal peptidase"/>
    <property type="match status" value="1"/>
</dbReference>
<evidence type="ECO:0000256" key="1">
    <source>
        <dbReference type="ARBA" id="ARBA00009370"/>
    </source>
</evidence>
<keyword evidence="7" id="KW-1133">Transmembrane helix</keyword>
<dbReference type="EMBL" id="FOTV01000003">
    <property type="protein sequence ID" value="SFL53102.1"/>
    <property type="molecule type" value="Genomic_DNA"/>
</dbReference>